<reference evidence="3" key="1">
    <citation type="submission" date="2025-08" db="UniProtKB">
        <authorList>
            <consortium name="RefSeq"/>
        </authorList>
    </citation>
    <scope>IDENTIFICATION</scope>
</reference>
<organism evidence="2 3">
    <name type="scientific">Bicyclus anynana</name>
    <name type="common">Squinting bush brown butterfly</name>
    <dbReference type="NCBI Taxonomy" id="110368"/>
    <lineage>
        <taxon>Eukaryota</taxon>
        <taxon>Metazoa</taxon>
        <taxon>Ecdysozoa</taxon>
        <taxon>Arthropoda</taxon>
        <taxon>Hexapoda</taxon>
        <taxon>Insecta</taxon>
        <taxon>Pterygota</taxon>
        <taxon>Neoptera</taxon>
        <taxon>Endopterygota</taxon>
        <taxon>Lepidoptera</taxon>
        <taxon>Glossata</taxon>
        <taxon>Ditrysia</taxon>
        <taxon>Papilionoidea</taxon>
        <taxon>Nymphalidae</taxon>
        <taxon>Satyrinae</taxon>
        <taxon>Satyrini</taxon>
        <taxon>Mycalesina</taxon>
        <taxon>Bicyclus</taxon>
    </lineage>
</organism>
<accession>A0ABM3LLG5</accession>
<name>A0ABM3LLG5_BICAN</name>
<proteinExistence type="predicted"/>
<protein>
    <submittedName>
        <fullName evidence="3">Uncharacterized protein LOC128198440</fullName>
    </submittedName>
</protein>
<keyword evidence="2" id="KW-1185">Reference proteome</keyword>
<feature type="signal peptide" evidence="1">
    <location>
        <begin position="1"/>
        <end position="25"/>
    </location>
</feature>
<dbReference type="RefSeq" id="XP_052739910.1">
    <property type="nucleotide sequence ID" value="XM_052883950.1"/>
</dbReference>
<gene>
    <name evidence="3" type="primary">LOC128198440</name>
</gene>
<keyword evidence="1" id="KW-0732">Signal</keyword>
<sequence length="196" mass="22770">MGTGRGHFASRVSVALFVVGCNVAAQDYFEEHHHKYQVRTPSEHLNEIPKHFDVKGENAIPIFNKYLNDIRELASKKNISIVYKVKVDTLIKNKHKNLNKQRVNKKSKKYNIPLKKRSMKLSNFEIIMRKRASEFGAKQQSLDDNNNIITATEKHKVIYTTKQPMSGKYKPEIGAVKTKYFKHIRPVKKTEFELKT</sequence>
<dbReference type="Proteomes" id="UP001652582">
    <property type="component" value="Chromosome 10"/>
</dbReference>
<evidence type="ECO:0000313" key="2">
    <source>
        <dbReference type="Proteomes" id="UP001652582"/>
    </source>
</evidence>
<dbReference type="GeneID" id="128198440"/>
<evidence type="ECO:0000313" key="3">
    <source>
        <dbReference type="RefSeq" id="XP_052739910.1"/>
    </source>
</evidence>
<evidence type="ECO:0000256" key="1">
    <source>
        <dbReference type="SAM" id="SignalP"/>
    </source>
</evidence>
<feature type="chain" id="PRO_5046609337" evidence="1">
    <location>
        <begin position="26"/>
        <end position="196"/>
    </location>
</feature>